<dbReference type="PANTHER" id="PTHR11909">
    <property type="entry name" value="CASEIN KINASE-RELATED"/>
    <property type="match status" value="1"/>
</dbReference>
<dbReference type="GO" id="GO:0005524">
    <property type="term" value="F:ATP binding"/>
    <property type="evidence" value="ECO:0007669"/>
    <property type="project" value="UniProtKB-KW"/>
</dbReference>
<dbReference type="InterPro" id="IPR050235">
    <property type="entry name" value="CK1_Ser-Thr_kinase"/>
</dbReference>
<evidence type="ECO:0000256" key="3">
    <source>
        <dbReference type="ARBA" id="ARBA00022840"/>
    </source>
</evidence>
<keyword evidence="3" id="KW-0067">ATP-binding</keyword>
<dbReference type="PROSITE" id="PS00108">
    <property type="entry name" value="PROTEIN_KINASE_ST"/>
    <property type="match status" value="1"/>
</dbReference>
<dbReference type="EC" id="2.7.11.1" evidence="1"/>
<feature type="domain" description="Protein kinase" evidence="4">
    <location>
        <begin position="11"/>
        <end position="274"/>
    </location>
</feature>
<proteinExistence type="predicted"/>
<evidence type="ECO:0000256" key="2">
    <source>
        <dbReference type="ARBA" id="ARBA00022741"/>
    </source>
</evidence>
<dbReference type="EMBL" id="MN739261">
    <property type="protein sequence ID" value="QHS96002.1"/>
    <property type="molecule type" value="Genomic_DNA"/>
</dbReference>
<dbReference type="Pfam" id="PF00069">
    <property type="entry name" value="Pkinase"/>
    <property type="match status" value="1"/>
</dbReference>
<organism evidence="5">
    <name type="scientific">viral metagenome</name>
    <dbReference type="NCBI Taxonomy" id="1070528"/>
    <lineage>
        <taxon>unclassified sequences</taxon>
        <taxon>metagenomes</taxon>
        <taxon>organismal metagenomes</taxon>
    </lineage>
</organism>
<name>A0A6C0BVA7_9ZZZZ</name>
<dbReference type="InterPro" id="IPR011009">
    <property type="entry name" value="Kinase-like_dom_sf"/>
</dbReference>
<keyword evidence="2" id="KW-0547">Nucleotide-binding</keyword>
<dbReference type="SUPFAM" id="SSF56112">
    <property type="entry name" value="Protein kinase-like (PK-like)"/>
    <property type="match status" value="1"/>
</dbReference>
<dbReference type="PROSITE" id="PS00107">
    <property type="entry name" value="PROTEIN_KINASE_ATP"/>
    <property type="match status" value="1"/>
</dbReference>
<evidence type="ECO:0000313" key="5">
    <source>
        <dbReference type="EMBL" id="QHS96002.1"/>
    </source>
</evidence>
<dbReference type="GO" id="GO:0004674">
    <property type="term" value="F:protein serine/threonine kinase activity"/>
    <property type="evidence" value="ECO:0007669"/>
    <property type="project" value="UniProtKB-EC"/>
</dbReference>
<accession>A0A6C0BVA7</accession>
<protein>
    <recommendedName>
        <fullName evidence="1">non-specific serine/threonine protein kinase</fullName>
        <ecNumber evidence="1">2.7.11.1</ecNumber>
    </recommendedName>
</protein>
<dbReference type="InterPro" id="IPR017441">
    <property type="entry name" value="Protein_kinase_ATP_BS"/>
</dbReference>
<dbReference type="InterPro" id="IPR008271">
    <property type="entry name" value="Ser/Thr_kinase_AS"/>
</dbReference>
<evidence type="ECO:0000259" key="4">
    <source>
        <dbReference type="PROSITE" id="PS50011"/>
    </source>
</evidence>
<dbReference type="PROSITE" id="PS50011">
    <property type="entry name" value="PROTEIN_KINASE_DOM"/>
    <property type="match status" value="1"/>
</dbReference>
<dbReference type="AlphaFoldDB" id="A0A6C0BVA7"/>
<evidence type="ECO:0000256" key="1">
    <source>
        <dbReference type="ARBA" id="ARBA00012513"/>
    </source>
</evidence>
<sequence length="274" mass="32091">MNHEIIIGNKYKLHEKIGSGCFGEIWKGENIRTKEIVAIKIEPHTNKTKLLKNETKIYNYIGNVKGFPQAKWFGVDEKNNYMVLTLLGNTLSHLVEKHAKLSLKMTLFITKQILQIVKIIHNKGLIHRDIKPDNFLFGLKDKKNVVHVIDFGFCKKYTDHHGEHLPQTTDKTPLGTPNYISINVHDGLEPSRRDDLESVGYMMLYMLYGKLEWNEITEFYNDYKNVNNKIKILKIKIVEKEEIPRQIREYLLYCRNLGYDETPNYDYIFSILSA</sequence>
<dbReference type="Gene3D" id="1.10.510.10">
    <property type="entry name" value="Transferase(Phosphotransferase) domain 1"/>
    <property type="match status" value="1"/>
</dbReference>
<reference evidence="5" key="1">
    <citation type="journal article" date="2020" name="Nature">
        <title>Giant virus diversity and host interactions through global metagenomics.</title>
        <authorList>
            <person name="Schulz F."/>
            <person name="Roux S."/>
            <person name="Paez-Espino D."/>
            <person name="Jungbluth S."/>
            <person name="Walsh D.A."/>
            <person name="Denef V.J."/>
            <person name="McMahon K.D."/>
            <person name="Konstantinidis K.T."/>
            <person name="Eloe-Fadrosh E.A."/>
            <person name="Kyrpides N.C."/>
            <person name="Woyke T."/>
        </authorList>
    </citation>
    <scope>NUCLEOTIDE SEQUENCE</scope>
    <source>
        <strain evidence="5">GVMAG-M-3300019093-7</strain>
    </source>
</reference>
<dbReference type="SMART" id="SM00220">
    <property type="entry name" value="S_TKc"/>
    <property type="match status" value="1"/>
</dbReference>
<dbReference type="InterPro" id="IPR000719">
    <property type="entry name" value="Prot_kinase_dom"/>
</dbReference>